<reference evidence="13" key="1">
    <citation type="journal article" date="2020" name="mSystems">
        <title>Genome- and Community-Level Interaction Insights into Carbon Utilization and Element Cycling Functions of Hydrothermarchaeota in Hydrothermal Sediment.</title>
        <authorList>
            <person name="Zhou Z."/>
            <person name="Liu Y."/>
            <person name="Xu W."/>
            <person name="Pan J."/>
            <person name="Luo Z.H."/>
            <person name="Li M."/>
        </authorList>
    </citation>
    <scope>NUCLEOTIDE SEQUENCE [LARGE SCALE GENOMIC DNA]</scope>
    <source>
        <strain evidence="13">SpSt-210</strain>
    </source>
</reference>
<dbReference type="PANTHER" id="PTHR11659">
    <property type="entry name" value="GLUTAMYL-TRNA GLN AMIDOTRANSFERASE SUBUNIT B MITOCHONDRIAL AND PROKARYOTIC PET112-RELATED"/>
    <property type="match status" value="1"/>
</dbReference>
<dbReference type="InterPro" id="IPR006075">
    <property type="entry name" value="Asn/Gln-tRNA_Trfase_suB/E_cat"/>
</dbReference>
<evidence type="ECO:0000256" key="5">
    <source>
        <dbReference type="ARBA" id="ARBA00022741"/>
    </source>
</evidence>
<dbReference type="Pfam" id="PF02934">
    <property type="entry name" value="GatB_N"/>
    <property type="match status" value="1"/>
</dbReference>
<dbReference type="GO" id="GO:0050567">
    <property type="term" value="F:glutaminyl-tRNA synthase (glutamine-hydrolyzing) activity"/>
    <property type="evidence" value="ECO:0007669"/>
    <property type="project" value="UniProtKB-UniRule"/>
</dbReference>
<dbReference type="InterPro" id="IPR004413">
    <property type="entry name" value="GatB"/>
</dbReference>
<keyword evidence="5 11" id="KW-0547">Nucleotide-binding</keyword>
<comment type="similarity">
    <text evidence="1 11">Belongs to the GatB/GatE family. GatB subfamily.</text>
</comment>
<comment type="caution">
    <text evidence="13">The sequence shown here is derived from an EMBL/GenBank/DDBJ whole genome shotgun (WGS) entry which is preliminary data.</text>
</comment>
<dbReference type="SMART" id="SM00845">
    <property type="entry name" value="GatB_Yqey"/>
    <property type="match status" value="1"/>
</dbReference>
<evidence type="ECO:0000256" key="11">
    <source>
        <dbReference type="HAMAP-Rule" id="MF_00121"/>
    </source>
</evidence>
<dbReference type="InterPro" id="IPR017959">
    <property type="entry name" value="Asn/Gln-tRNA_amidoTrfase_suB/E"/>
</dbReference>
<sequence length="507" mass="56665">MHAILAPEAPCVEYQARAVSGVRRVEFETVIGLEVHAQLLTRSKMFCGCSAEYAGAEPNTHVCPVCLGLPGSLPVINRQAVVSTVMTGLALNCRIPPYSKFDRKNYMYPDLMKGYQISQYDLPLCVEGYLEFQHDGQRKRVGIRRVHLEEDTARLVHRTWNGTGYSLVDVNRSGVPLIEIVTEPDLRSPEEARAFLVALRQVLRYLGVSTANMEEGAFRCDANISQRSLDGSVVGPKVEIKNMNSFRSVERALAYEVERQRSALRRGEPLVQETRGWLEDQEITVSQRTKEYAEDYRYFPEPDLPPIFLTETNLVEIRARMPELPLARFERFVRDYALGAAEAGLLTEERAVADYFEACVQGDREVARPAANWITGELFALMRERAVDINGVGVRPEQLRQLIELVRRGTINALTAKEVLVAVSETGQDPDAIVAERGLAQVSDEAQLRAVVQRVIEQNPKAVADYRRGKGAAIGFLLGQVMKELRGRANPAVARKLLEETLGAPVE</sequence>
<evidence type="ECO:0000256" key="9">
    <source>
        <dbReference type="ARBA" id="ARBA00047380"/>
    </source>
</evidence>
<proteinExistence type="inferred from homology"/>
<evidence type="ECO:0000256" key="1">
    <source>
        <dbReference type="ARBA" id="ARBA00005306"/>
    </source>
</evidence>
<dbReference type="Gene3D" id="1.10.10.410">
    <property type="match status" value="1"/>
</dbReference>
<dbReference type="Gene3D" id="1.10.150.380">
    <property type="entry name" value="GatB domain, N-terminal subdomain"/>
    <property type="match status" value="1"/>
</dbReference>
<dbReference type="EMBL" id="DSIY01000147">
    <property type="protein sequence ID" value="HEG90979.1"/>
    <property type="molecule type" value="Genomic_DNA"/>
</dbReference>
<dbReference type="InterPro" id="IPR003789">
    <property type="entry name" value="Asn/Gln_tRNA_amidoTrase-B-like"/>
</dbReference>
<comment type="catalytic activity">
    <reaction evidence="9 11">
        <text>L-aspartyl-tRNA(Asn) + L-glutamine + ATP + H2O = L-asparaginyl-tRNA(Asn) + L-glutamate + ADP + phosphate + 2 H(+)</text>
        <dbReference type="Rhea" id="RHEA:14513"/>
        <dbReference type="Rhea" id="RHEA-COMP:9674"/>
        <dbReference type="Rhea" id="RHEA-COMP:9677"/>
        <dbReference type="ChEBI" id="CHEBI:15377"/>
        <dbReference type="ChEBI" id="CHEBI:15378"/>
        <dbReference type="ChEBI" id="CHEBI:29985"/>
        <dbReference type="ChEBI" id="CHEBI:30616"/>
        <dbReference type="ChEBI" id="CHEBI:43474"/>
        <dbReference type="ChEBI" id="CHEBI:58359"/>
        <dbReference type="ChEBI" id="CHEBI:78515"/>
        <dbReference type="ChEBI" id="CHEBI:78516"/>
        <dbReference type="ChEBI" id="CHEBI:456216"/>
    </reaction>
</comment>
<dbReference type="InterPro" id="IPR017958">
    <property type="entry name" value="Gln-tRNA_amidoTrfase_suB_CS"/>
</dbReference>
<evidence type="ECO:0000256" key="7">
    <source>
        <dbReference type="ARBA" id="ARBA00022917"/>
    </source>
</evidence>
<evidence type="ECO:0000259" key="12">
    <source>
        <dbReference type="SMART" id="SM00845"/>
    </source>
</evidence>
<dbReference type="AlphaFoldDB" id="A0A831TF60"/>
<keyword evidence="6 11" id="KW-0067">ATP-binding</keyword>
<gene>
    <name evidence="11 13" type="primary">gatB</name>
    <name evidence="13" type="ORF">ENP34_06010</name>
</gene>
<protein>
    <recommendedName>
        <fullName evidence="3 11">Aspartyl/glutamyl-tRNA(Asn/Gln) amidotransferase subunit B</fullName>
        <shortName evidence="11">Asp/Glu-ADT subunit B</shortName>
        <ecNumber evidence="11">6.3.5.-</ecNumber>
    </recommendedName>
</protein>
<comment type="catalytic activity">
    <reaction evidence="10 11">
        <text>L-glutamyl-tRNA(Gln) + L-glutamine + ATP + H2O = L-glutaminyl-tRNA(Gln) + L-glutamate + ADP + phosphate + H(+)</text>
        <dbReference type="Rhea" id="RHEA:17521"/>
        <dbReference type="Rhea" id="RHEA-COMP:9681"/>
        <dbReference type="Rhea" id="RHEA-COMP:9684"/>
        <dbReference type="ChEBI" id="CHEBI:15377"/>
        <dbReference type="ChEBI" id="CHEBI:15378"/>
        <dbReference type="ChEBI" id="CHEBI:29985"/>
        <dbReference type="ChEBI" id="CHEBI:30616"/>
        <dbReference type="ChEBI" id="CHEBI:43474"/>
        <dbReference type="ChEBI" id="CHEBI:58359"/>
        <dbReference type="ChEBI" id="CHEBI:78520"/>
        <dbReference type="ChEBI" id="CHEBI:78521"/>
        <dbReference type="ChEBI" id="CHEBI:456216"/>
    </reaction>
</comment>
<dbReference type="InterPro" id="IPR018027">
    <property type="entry name" value="Asn/Gln_amidotransferase"/>
</dbReference>
<evidence type="ECO:0000256" key="10">
    <source>
        <dbReference type="ARBA" id="ARBA00047913"/>
    </source>
</evidence>
<dbReference type="EC" id="6.3.5.-" evidence="11"/>
<comment type="function">
    <text evidence="8 11">Allows the formation of correctly charged Asn-tRNA(Asn) or Gln-tRNA(Gln) through the transamidation of misacylated Asp-tRNA(Asn) or Glu-tRNA(Gln) in organisms which lack either or both of asparaginyl-tRNA or glutaminyl-tRNA synthetases. The reaction takes place in the presence of glutamine and ATP through an activated phospho-Asp-tRNA(Asn) or phospho-Glu-tRNA(Gln).</text>
</comment>
<accession>A0A831TF60</accession>
<dbReference type="PANTHER" id="PTHR11659:SF0">
    <property type="entry name" value="GLUTAMYL-TRNA(GLN) AMIDOTRANSFERASE SUBUNIT B, MITOCHONDRIAL"/>
    <property type="match status" value="1"/>
</dbReference>
<dbReference type="InterPro" id="IPR023168">
    <property type="entry name" value="GatB_Yqey_C_2"/>
</dbReference>
<evidence type="ECO:0000256" key="4">
    <source>
        <dbReference type="ARBA" id="ARBA00022598"/>
    </source>
</evidence>
<dbReference type="NCBIfam" id="NF004014">
    <property type="entry name" value="PRK05477.1-4"/>
    <property type="match status" value="1"/>
</dbReference>
<dbReference type="NCBIfam" id="TIGR00133">
    <property type="entry name" value="gatB"/>
    <property type="match status" value="1"/>
</dbReference>
<evidence type="ECO:0000256" key="3">
    <source>
        <dbReference type="ARBA" id="ARBA00016923"/>
    </source>
</evidence>
<dbReference type="SUPFAM" id="SSF89095">
    <property type="entry name" value="GatB/YqeY motif"/>
    <property type="match status" value="1"/>
</dbReference>
<evidence type="ECO:0000313" key="13">
    <source>
        <dbReference type="EMBL" id="HEG90979.1"/>
    </source>
</evidence>
<dbReference type="GO" id="GO:0005524">
    <property type="term" value="F:ATP binding"/>
    <property type="evidence" value="ECO:0007669"/>
    <property type="project" value="UniProtKB-KW"/>
</dbReference>
<organism evidence="13">
    <name type="scientific">Thermorudis peleae</name>
    <dbReference type="NCBI Taxonomy" id="1382356"/>
    <lineage>
        <taxon>Bacteria</taxon>
        <taxon>Pseudomonadati</taxon>
        <taxon>Thermomicrobiota</taxon>
        <taxon>Thermomicrobia</taxon>
        <taxon>Thermomicrobia incertae sedis</taxon>
        <taxon>Thermorudis</taxon>
    </lineage>
</organism>
<keyword evidence="4 11" id="KW-0436">Ligase</keyword>
<keyword evidence="7 11" id="KW-0648">Protein biosynthesis</keyword>
<dbReference type="Pfam" id="PF02637">
    <property type="entry name" value="GatB_Yqey"/>
    <property type="match status" value="1"/>
</dbReference>
<dbReference type="HAMAP" id="MF_00121">
    <property type="entry name" value="GatB"/>
    <property type="match status" value="1"/>
</dbReference>
<dbReference type="GO" id="GO:0070681">
    <property type="term" value="P:glutaminyl-tRNAGln biosynthesis via transamidation"/>
    <property type="evidence" value="ECO:0007669"/>
    <property type="project" value="TreeGrafter"/>
</dbReference>
<dbReference type="InterPro" id="IPR014746">
    <property type="entry name" value="Gln_synth/guanido_kin_cat_dom"/>
</dbReference>
<dbReference type="FunFam" id="1.10.10.410:FF:000001">
    <property type="entry name" value="Aspartyl/glutamyl-tRNA(Asn/Gln) amidotransferase subunit B"/>
    <property type="match status" value="1"/>
</dbReference>
<feature type="domain" description="Asn/Gln amidotransferase" evidence="12">
    <location>
        <begin position="354"/>
        <end position="502"/>
    </location>
</feature>
<dbReference type="InterPro" id="IPR042114">
    <property type="entry name" value="GatB_C_1"/>
</dbReference>
<dbReference type="SUPFAM" id="SSF55931">
    <property type="entry name" value="Glutamine synthetase/guanido kinase"/>
    <property type="match status" value="1"/>
</dbReference>
<dbReference type="GO" id="GO:0016740">
    <property type="term" value="F:transferase activity"/>
    <property type="evidence" value="ECO:0007669"/>
    <property type="project" value="UniProtKB-KW"/>
</dbReference>
<name>A0A831TF60_9BACT</name>
<dbReference type="PROSITE" id="PS01234">
    <property type="entry name" value="GATB"/>
    <property type="match status" value="1"/>
</dbReference>
<evidence type="ECO:0000256" key="6">
    <source>
        <dbReference type="ARBA" id="ARBA00022840"/>
    </source>
</evidence>
<dbReference type="GO" id="GO:0006412">
    <property type="term" value="P:translation"/>
    <property type="evidence" value="ECO:0007669"/>
    <property type="project" value="UniProtKB-UniRule"/>
</dbReference>
<evidence type="ECO:0000256" key="2">
    <source>
        <dbReference type="ARBA" id="ARBA00011123"/>
    </source>
</evidence>
<keyword evidence="13" id="KW-0808">Transferase</keyword>
<dbReference type="NCBIfam" id="NF004012">
    <property type="entry name" value="PRK05477.1-2"/>
    <property type="match status" value="1"/>
</dbReference>
<comment type="subunit">
    <text evidence="2 11">Heterotrimer of A, B and C subunits.</text>
</comment>
<evidence type="ECO:0000256" key="8">
    <source>
        <dbReference type="ARBA" id="ARBA00024799"/>
    </source>
</evidence>